<sequence>MGSFKKRIAVLTLIIVLVLSQLSLASAVELDYEGHWAQDTIEEWFSNGIVKGYSDGSFKPDNVVTRAEFVTMINNLFGFVDENTDMFADVTSDDWFYHNVNKAATAGIIKGANNLFRPQDMITRQEAAVVLSRAFLLKADNEYAYSVFNDRENVADWAIASVNALVESDYMKGRGNNELAPLANLTRAEALTLVSNIAGKIVEDPLTMTGNYPGNLVINEADVVLADVDVKGNLYITEGVGDGDVTLDNVIVEGELVVLGGGENSIKINNSDIGSVLVVKMGGDIRIVAIGDTSIDNVDMMSGGILEEYELTGSGFGEVEVLTVGEGEDIVLDGDFDRITVDAPVENITVTDGTVGSLVIDNAAADVKVTVDDSGVLGTLEVKEAVNITVNGDVDQVNVEGPVAGLIVEGGSIGGITVSAEAEGAAVDLQAGCVVETLTIDGTVDVQGEGVVEEAVVNAEDVTFDVEPEEVSGTADSITVGTGDDAAEVEVEKPLTGGGFGGGGTVSPSTVNVTVAFTSSSGLDEILTLEVSSDADGYEIAKEFLDFFVLNFDNHYEDIEDAILGNDGMLLIDALTFFEYAEDEDLSGTIFNSLPGKAGDEFTPEEKKAMFKELLTVIADNLTDGDVVKSDMITVAERVDFSLIKYDGHNFKSLEIIKDGTSLDKFEQGSDKANFISAVMDPLTDIDADSAAQYEMIIILDDGNDTTKISTFETL</sequence>
<proteinExistence type="predicted"/>
<dbReference type="Proteomes" id="UP000184052">
    <property type="component" value="Unassembled WGS sequence"/>
</dbReference>
<feature type="domain" description="SLH" evidence="1">
    <location>
        <begin position="148"/>
        <end position="208"/>
    </location>
</feature>
<dbReference type="InterPro" id="IPR051465">
    <property type="entry name" value="Cell_Envelope_Struct_Comp"/>
</dbReference>
<accession>A0A1M6LPC0</accession>
<organism evidence="2 3">
    <name type="scientific">Dethiosulfatibacter aminovorans DSM 17477</name>
    <dbReference type="NCBI Taxonomy" id="1121476"/>
    <lineage>
        <taxon>Bacteria</taxon>
        <taxon>Bacillati</taxon>
        <taxon>Bacillota</taxon>
        <taxon>Tissierellia</taxon>
        <taxon>Dethiosulfatibacter</taxon>
    </lineage>
</organism>
<dbReference type="Pfam" id="PF00395">
    <property type="entry name" value="SLH"/>
    <property type="match status" value="3"/>
</dbReference>
<keyword evidence="3" id="KW-1185">Reference proteome</keyword>
<dbReference type="EMBL" id="FQZL01000033">
    <property type="protein sequence ID" value="SHJ72922.1"/>
    <property type="molecule type" value="Genomic_DNA"/>
</dbReference>
<protein>
    <submittedName>
        <fullName evidence="2">S-layer homology domain-containing protein</fullName>
    </submittedName>
</protein>
<feature type="domain" description="SLH" evidence="1">
    <location>
        <begin position="88"/>
        <end position="145"/>
    </location>
</feature>
<evidence type="ECO:0000313" key="3">
    <source>
        <dbReference type="Proteomes" id="UP000184052"/>
    </source>
</evidence>
<dbReference type="PANTHER" id="PTHR43308:SF5">
    <property type="entry name" value="S-LAYER PROTEIN _ PEPTIDOGLYCAN ENDO-BETA-N-ACETYLGLUCOSAMINIDASE"/>
    <property type="match status" value="1"/>
</dbReference>
<dbReference type="STRING" id="1121476.SAMN02745751_03235"/>
<evidence type="ECO:0000313" key="2">
    <source>
        <dbReference type="EMBL" id="SHJ72922.1"/>
    </source>
</evidence>
<dbReference type="OrthoDB" id="174569at2"/>
<dbReference type="AlphaFoldDB" id="A0A1M6LPC0"/>
<dbReference type="PROSITE" id="PS51272">
    <property type="entry name" value="SLH"/>
    <property type="match status" value="3"/>
</dbReference>
<reference evidence="2 3" key="1">
    <citation type="submission" date="2016-11" db="EMBL/GenBank/DDBJ databases">
        <authorList>
            <person name="Jaros S."/>
            <person name="Januszkiewicz K."/>
            <person name="Wedrychowicz H."/>
        </authorList>
    </citation>
    <scope>NUCLEOTIDE SEQUENCE [LARGE SCALE GENOMIC DNA]</scope>
    <source>
        <strain evidence="2 3">DSM 17477</strain>
    </source>
</reference>
<dbReference type="RefSeq" id="WP_073050599.1">
    <property type="nucleotide sequence ID" value="NZ_FQZL01000033.1"/>
</dbReference>
<dbReference type="PANTHER" id="PTHR43308">
    <property type="entry name" value="OUTER MEMBRANE PROTEIN ALPHA-RELATED"/>
    <property type="match status" value="1"/>
</dbReference>
<feature type="domain" description="SLH" evidence="1">
    <location>
        <begin position="24"/>
        <end position="87"/>
    </location>
</feature>
<name>A0A1M6LPC0_9FIRM</name>
<evidence type="ECO:0000259" key="1">
    <source>
        <dbReference type="PROSITE" id="PS51272"/>
    </source>
</evidence>
<dbReference type="InterPro" id="IPR001119">
    <property type="entry name" value="SLH_dom"/>
</dbReference>
<gene>
    <name evidence="2" type="ORF">SAMN02745751_03235</name>
</gene>